<comment type="catalytic activity">
    <reaction evidence="6">
        <text>cytidine(1402) in 16S rRNA + S-adenosyl-L-methionine = 2'-O-methylcytidine(1402) in 16S rRNA + S-adenosyl-L-homocysteine + H(+)</text>
        <dbReference type="Rhea" id="RHEA:42924"/>
        <dbReference type="Rhea" id="RHEA-COMP:10285"/>
        <dbReference type="Rhea" id="RHEA-COMP:10286"/>
        <dbReference type="ChEBI" id="CHEBI:15378"/>
        <dbReference type="ChEBI" id="CHEBI:57856"/>
        <dbReference type="ChEBI" id="CHEBI:59789"/>
        <dbReference type="ChEBI" id="CHEBI:74495"/>
        <dbReference type="ChEBI" id="CHEBI:82748"/>
        <dbReference type="EC" id="2.1.1.198"/>
    </reaction>
</comment>
<evidence type="ECO:0000256" key="6">
    <source>
        <dbReference type="HAMAP-Rule" id="MF_01877"/>
    </source>
</evidence>
<feature type="domain" description="Tetrapyrrole methylase" evidence="7">
    <location>
        <begin position="10"/>
        <end position="210"/>
    </location>
</feature>
<evidence type="ECO:0000256" key="5">
    <source>
        <dbReference type="ARBA" id="ARBA00022691"/>
    </source>
</evidence>
<dbReference type="Proteomes" id="UP000321764">
    <property type="component" value="Unassembled WGS sequence"/>
</dbReference>
<dbReference type="GO" id="GO:0005737">
    <property type="term" value="C:cytoplasm"/>
    <property type="evidence" value="ECO:0007669"/>
    <property type="project" value="UniProtKB-SubCell"/>
</dbReference>
<accession>A0A5C8Z406</accession>
<dbReference type="FunFam" id="3.40.1010.10:FF:000002">
    <property type="entry name" value="Ribosomal RNA small subunit methyltransferase I"/>
    <property type="match status" value="1"/>
</dbReference>
<keyword evidence="3 6" id="KW-0489">Methyltransferase</keyword>
<name>A0A5C8Z406_9GAMM</name>
<dbReference type="PROSITE" id="PS01296">
    <property type="entry name" value="RSMI"/>
    <property type="match status" value="1"/>
</dbReference>
<protein>
    <recommendedName>
        <fullName evidence="6">Ribosomal RNA small subunit methyltransferase I</fullName>
        <ecNumber evidence="6">2.1.1.198</ecNumber>
    </recommendedName>
    <alternativeName>
        <fullName evidence="6">16S rRNA 2'-O-ribose C1402 methyltransferase</fullName>
    </alternativeName>
    <alternativeName>
        <fullName evidence="6">rRNA (cytidine-2'-O-)-methyltransferase RsmI</fullName>
    </alternativeName>
</protein>
<reference evidence="9 10" key="1">
    <citation type="submission" date="2019-07" db="EMBL/GenBank/DDBJ databases">
        <title>Reinekea sp. strain SSH23 genome sequencing and assembly.</title>
        <authorList>
            <person name="Kim I."/>
        </authorList>
    </citation>
    <scope>NUCLEOTIDE SEQUENCE [LARGE SCALE GENOMIC DNA]</scope>
    <source>
        <strain evidence="9 10">SSH23</strain>
    </source>
</reference>
<dbReference type="InterPro" id="IPR018063">
    <property type="entry name" value="SAM_MeTrfase_RsmI_CS"/>
</dbReference>
<evidence type="ECO:0000313" key="9">
    <source>
        <dbReference type="EMBL" id="TXR51989.1"/>
    </source>
</evidence>
<dbReference type="InterPro" id="IPR000878">
    <property type="entry name" value="4pyrrol_Mease"/>
</dbReference>
<dbReference type="GO" id="GO:0070677">
    <property type="term" value="F:rRNA (cytosine-2'-O-)-methyltransferase activity"/>
    <property type="evidence" value="ECO:0007669"/>
    <property type="project" value="UniProtKB-UniRule"/>
</dbReference>
<dbReference type="CDD" id="cd11648">
    <property type="entry name" value="RsmI"/>
    <property type="match status" value="1"/>
</dbReference>
<comment type="subcellular location">
    <subcellularLocation>
        <location evidence="6">Cytoplasm</location>
    </subcellularLocation>
</comment>
<evidence type="ECO:0000256" key="2">
    <source>
        <dbReference type="ARBA" id="ARBA00022552"/>
    </source>
</evidence>
<dbReference type="InterPro" id="IPR053910">
    <property type="entry name" value="RsmI_HTH"/>
</dbReference>
<gene>
    <name evidence="6 9" type="primary">rsmI</name>
    <name evidence="9" type="ORF">FME95_11240</name>
</gene>
<dbReference type="Gene3D" id="3.30.950.10">
    <property type="entry name" value="Methyltransferase, Cobalt-precorrin-4 Transmethylase, Domain 2"/>
    <property type="match status" value="1"/>
</dbReference>
<evidence type="ECO:0000259" key="8">
    <source>
        <dbReference type="Pfam" id="PF23016"/>
    </source>
</evidence>
<keyword evidence="2 6" id="KW-0698">rRNA processing</keyword>
<evidence type="ECO:0000256" key="3">
    <source>
        <dbReference type="ARBA" id="ARBA00022603"/>
    </source>
</evidence>
<dbReference type="InterPro" id="IPR035996">
    <property type="entry name" value="4pyrrol_Methylase_sf"/>
</dbReference>
<dbReference type="InterPro" id="IPR014776">
    <property type="entry name" value="4pyrrole_Mease_sub2"/>
</dbReference>
<dbReference type="InterPro" id="IPR008189">
    <property type="entry name" value="rRNA_ssu_MeTfrase_I"/>
</dbReference>
<keyword evidence="1 6" id="KW-0963">Cytoplasm</keyword>
<keyword evidence="10" id="KW-1185">Reference proteome</keyword>
<dbReference type="HAMAP" id="MF_01877">
    <property type="entry name" value="16SrRNA_methyltr_I"/>
    <property type="match status" value="1"/>
</dbReference>
<evidence type="ECO:0000313" key="10">
    <source>
        <dbReference type="Proteomes" id="UP000321764"/>
    </source>
</evidence>
<dbReference type="FunFam" id="3.30.950.10:FF:000002">
    <property type="entry name" value="Ribosomal RNA small subunit methyltransferase I"/>
    <property type="match status" value="1"/>
</dbReference>
<comment type="similarity">
    <text evidence="6">Belongs to the methyltransferase superfamily. RsmI family.</text>
</comment>
<dbReference type="EMBL" id="VKAD01000002">
    <property type="protein sequence ID" value="TXR51989.1"/>
    <property type="molecule type" value="Genomic_DNA"/>
</dbReference>
<feature type="domain" description="RsmI HTH" evidence="8">
    <location>
        <begin position="241"/>
        <end position="280"/>
    </location>
</feature>
<comment type="caution">
    <text evidence="9">The sequence shown here is derived from an EMBL/GenBank/DDBJ whole genome shotgun (WGS) entry which is preliminary data.</text>
</comment>
<dbReference type="Pfam" id="PF23016">
    <property type="entry name" value="RsmI_C"/>
    <property type="match status" value="1"/>
</dbReference>
<dbReference type="PANTHER" id="PTHR46111:SF1">
    <property type="entry name" value="RIBOSOMAL RNA SMALL SUBUNIT METHYLTRANSFERASE I"/>
    <property type="match status" value="1"/>
</dbReference>
<keyword evidence="4 6" id="KW-0808">Transferase</keyword>
<dbReference type="RefSeq" id="WP_147714584.1">
    <property type="nucleotide sequence ID" value="NZ_VKAD01000002.1"/>
</dbReference>
<evidence type="ECO:0000259" key="7">
    <source>
        <dbReference type="Pfam" id="PF00590"/>
    </source>
</evidence>
<organism evidence="9 10">
    <name type="scientific">Reinekea thalattae</name>
    <dbReference type="NCBI Taxonomy" id="2593301"/>
    <lineage>
        <taxon>Bacteria</taxon>
        <taxon>Pseudomonadati</taxon>
        <taxon>Pseudomonadota</taxon>
        <taxon>Gammaproteobacteria</taxon>
        <taxon>Oceanospirillales</taxon>
        <taxon>Saccharospirillaceae</taxon>
        <taxon>Reinekea</taxon>
    </lineage>
</organism>
<dbReference type="Gene3D" id="3.40.1010.10">
    <property type="entry name" value="Cobalt-precorrin-4 Transmethylase, Domain 1"/>
    <property type="match status" value="1"/>
</dbReference>
<dbReference type="AlphaFoldDB" id="A0A5C8Z406"/>
<keyword evidence="5 6" id="KW-0949">S-adenosyl-L-methionine</keyword>
<dbReference type="OrthoDB" id="9809084at2"/>
<dbReference type="NCBIfam" id="TIGR00096">
    <property type="entry name" value="16S rRNA (cytidine(1402)-2'-O)-methyltransferase"/>
    <property type="match status" value="1"/>
</dbReference>
<dbReference type="PIRSF" id="PIRSF005917">
    <property type="entry name" value="MTase_YraL"/>
    <property type="match status" value="1"/>
</dbReference>
<dbReference type="SUPFAM" id="SSF53790">
    <property type="entry name" value="Tetrapyrrole methylase"/>
    <property type="match status" value="1"/>
</dbReference>
<dbReference type="Pfam" id="PF00590">
    <property type="entry name" value="TP_methylase"/>
    <property type="match status" value="1"/>
</dbReference>
<evidence type="ECO:0000256" key="1">
    <source>
        <dbReference type="ARBA" id="ARBA00022490"/>
    </source>
</evidence>
<dbReference type="PANTHER" id="PTHR46111">
    <property type="entry name" value="RIBOSOMAL RNA SMALL SUBUNIT METHYLTRANSFERASE I"/>
    <property type="match status" value="1"/>
</dbReference>
<dbReference type="InterPro" id="IPR014777">
    <property type="entry name" value="4pyrrole_Mease_sub1"/>
</dbReference>
<comment type="function">
    <text evidence="6">Catalyzes the 2'-O-methylation of the ribose of cytidine 1402 (C1402) in 16S rRNA.</text>
</comment>
<evidence type="ECO:0000256" key="4">
    <source>
        <dbReference type="ARBA" id="ARBA00022679"/>
    </source>
</evidence>
<sequence length="286" mass="31119">MEATAVRRGTLYIVATPIGNLADVTERARAVLNSVDLICCEDTRHSQRLMEHLGCKTPLISLHEHNEREKSSLIVGKLNAGDSIALVSDAGTPLISDPGYVLVNQVVEAGLPVVPVPGVSAVISALSVAGLPTDRWYFEGFLPSKTGARVKRMAQLANNPETLVFYESSHRIVASLEDMVSEFGADRPVCVARELTKTFETTLRGTLEQVLQQVQADRNQQKGEFVVVLGGAKALEQGEEDERAFRLAAELKAVMPPKKAAALVADTFGGQKKVYYQYIINLEQSE</sequence>
<proteinExistence type="inferred from homology"/>
<dbReference type="EC" id="2.1.1.198" evidence="6"/>